<dbReference type="AlphaFoldDB" id="A0ABD1WT03"/>
<proteinExistence type="predicted"/>
<accession>A0ABD1WT03</accession>
<comment type="caution">
    <text evidence="2">The sequence shown here is derived from an EMBL/GenBank/DDBJ whole genome shotgun (WGS) entry which is preliminary data.</text>
</comment>
<evidence type="ECO:0000313" key="2">
    <source>
        <dbReference type="EMBL" id="KAL2552823.1"/>
    </source>
</evidence>
<reference evidence="3" key="1">
    <citation type="submission" date="2024-07" db="EMBL/GenBank/DDBJ databases">
        <title>Two chromosome-level genome assemblies of Korean endemic species Abeliophyllum distichum and Forsythia ovata (Oleaceae).</title>
        <authorList>
            <person name="Jang H."/>
        </authorList>
    </citation>
    <scope>NUCLEOTIDE SEQUENCE [LARGE SCALE GENOMIC DNA]</scope>
</reference>
<keyword evidence="3" id="KW-1185">Reference proteome</keyword>
<gene>
    <name evidence="2" type="ORF">Fot_06442</name>
</gene>
<organism evidence="2 3">
    <name type="scientific">Forsythia ovata</name>
    <dbReference type="NCBI Taxonomy" id="205694"/>
    <lineage>
        <taxon>Eukaryota</taxon>
        <taxon>Viridiplantae</taxon>
        <taxon>Streptophyta</taxon>
        <taxon>Embryophyta</taxon>
        <taxon>Tracheophyta</taxon>
        <taxon>Spermatophyta</taxon>
        <taxon>Magnoliopsida</taxon>
        <taxon>eudicotyledons</taxon>
        <taxon>Gunneridae</taxon>
        <taxon>Pentapetalae</taxon>
        <taxon>asterids</taxon>
        <taxon>lamiids</taxon>
        <taxon>Lamiales</taxon>
        <taxon>Oleaceae</taxon>
        <taxon>Forsythieae</taxon>
        <taxon>Forsythia</taxon>
    </lineage>
</organism>
<name>A0ABD1WT03_9LAMI</name>
<feature type="compositionally biased region" description="Polar residues" evidence="1">
    <location>
        <begin position="54"/>
        <end position="71"/>
    </location>
</feature>
<evidence type="ECO:0000313" key="3">
    <source>
        <dbReference type="Proteomes" id="UP001604277"/>
    </source>
</evidence>
<dbReference type="Proteomes" id="UP001604277">
    <property type="component" value="Unassembled WGS sequence"/>
</dbReference>
<evidence type="ECO:0000256" key="1">
    <source>
        <dbReference type="SAM" id="MobiDB-lite"/>
    </source>
</evidence>
<feature type="region of interest" description="Disordered" evidence="1">
    <location>
        <begin position="41"/>
        <end position="73"/>
    </location>
</feature>
<dbReference type="EMBL" id="JBFOLJ010000002">
    <property type="protein sequence ID" value="KAL2552823.1"/>
    <property type="molecule type" value="Genomic_DNA"/>
</dbReference>
<sequence>MQLDETDTYAKKIGVRYRIEANLRTETDILNKQAEPRKIKTYSSTKRPAKLWDSKNSGLQGQIPETSSLRSTTKKPIFERSTVEPARLFISNRQTLDLQRRIPEFKENRSFFHENRVELSKNTTKGFNTAINQTRDRITKAGVAIVVTTCPKIKNVSVDKLKAESAESYIAPLALSSYFHVKQFVDVDNVAFDVTNMLTRTDIPTSSNYILVYDMRPFDTHSMHHPPNDNISSTFHFVHSQAID</sequence>
<protein>
    <submittedName>
        <fullName evidence="2">Uncharacterized protein</fullName>
    </submittedName>
</protein>